<protein>
    <submittedName>
        <fullName evidence="2">Uncharacterized protein</fullName>
    </submittedName>
</protein>
<keyword evidence="3" id="KW-1185">Reference proteome</keyword>
<evidence type="ECO:0000256" key="1">
    <source>
        <dbReference type="SAM" id="SignalP"/>
    </source>
</evidence>
<accession>A0A1G4B7W0</accession>
<dbReference type="AlphaFoldDB" id="A0A1G4B7W0"/>
<dbReference type="Proteomes" id="UP000176998">
    <property type="component" value="Unassembled WGS sequence"/>
</dbReference>
<name>A0A1G4B7W0_9PEZI</name>
<organism evidence="2 3">
    <name type="scientific">Colletotrichum orchidophilum</name>
    <dbReference type="NCBI Taxonomy" id="1209926"/>
    <lineage>
        <taxon>Eukaryota</taxon>
        <taxon>Fungi</taxon>
        <taxon>Dikarya</taxon>
        <taxon>Ascomycota</taxon>
        <taxon>Pezizomycotina</taxon>
        <taxon>Sordariomycetes</taxon>
        <taxon>Hypocreomycetidae</taxon>
        <taxon>Glomerellales</taxon>
        <taxon>Glomerellaceae</taxon>
        <taxon>Colletotrichum</taxon>
    </lineage>
</organism>
<evidence type="ECO:0000313" key="2">
    <source>
        <dbReference type="EMBL" id="OHE97362.1"/>
    </source>
</evidence>
<keyword evidence="1" id="KW-0732">Signal</keyword>
<feature type="chain" id="PRO_5009602598" evidence="1">
    <location>
        <begin position="23"/>
        <end position="207"/>
    </location>
</feature>
<proteinExistence type="predicted"/>
<comment type="caution">
    <text evidence="2">The sequence shown here is derived from an EMBL/GenBank/DDBJ whole genome shotgun (WGS) entry which is preliminary data.</text>
</comment>
<dbReference type="RefSeq" id="XP_022474516.1">
    <property type="nucleotide sequence ID" value="XM_022619053.1"/>
</dbReference>
<sequence length="207" mass="22941">MFGSPLSVIIYALAVSLATGLATPTTTTLGLRSLEQNGGEKSPWKVHDVQCHNEADFPGHADINPTWQGEAVRSFCDSDQASRTFTTYQDPADNHYPVVFKLRFRWKDMWKVNYDFYVQWVPGCRTSFGAQTVQNPLFSSEGNPTCVSMMEGNFKKCNNGGVGGSTQVGCLLYTFSGGRGGNLLTAVELKERRIYDEEHGITRKPDP</sequence>
<dbReference type="GeneID" id="34560563"/>
<feature type="signal peptide" evidence="1">
    <location>
        <begin position="1"/>
        <end position="22"/>
    </location>
</feature>
<dbReference type="EMBL" id="MJBS01000059">
    <property type="protein sequence ID" value="OHE97362.1"/>
    <property type="molecule type" value="Genomic_DNA"/>
</dbReference>
<gene>
    <name evidence="2" type="ORF">CORC01_07417</name>
</gene>
<dbReference type="STRING" id="1209926.A0A1G4B7W0"/>
<evidence type="ECO:0000313" key="3">
    <source>
        <dbReference type="Proteomes" id="UP000176998"/>
    </source>
</evidence>
<dbReference type="OrthoDB" id="1896086at2759"/>
<reference evidence="2 3" key="1">
    <citation type="submission" date="2016-09" db="EMBL/GenBank/DDBJ databases">
        <authorList>
            <person name="Capua I."/>
            <person name="De Benedictis P."/>
            <person name="Joannis T."/>
            <person name="Lombin L.H."/>
            <person name="Cattoli G."/>
        </authorList>
    </citation>
    <scope>NUCLEOTIDE SEQUENCE [LARGE SCALE GENOMIC DNA]</scope>
    <source>
        <strain evidence="2 3">IMI 309357</strain>
    </source>
</reference>